<gene>
    <name evidence="1" type="ORF">NPIL_212731</name>
</gene>
<sequence length="81" mass="9545">MKRDKKEQKILSTELENYFFFRKEILMIRSICQRHHDGDLSKTGRNCRRLKPSLSYSTSKSSSKVISVNVQYNAGFQWNKG</sequence>
<organism evidence="1 2">
    <name type="scientific">Nephila pilipes</name>
    <name type="common">Giant wood spider</name>
    <name type="synonym">Nephila maculata</name>
    <dbReference type="NCBI Taxonomy" id="299642"/>
    <lineage>
        <taxon>Eukaryota</taxon>
        <taxon>Metazoa</taxon>
        <taxon>Ecdysozoa</taxon>
        <taxon>Arthropoda</taxon>
        <taxon>Chelicerata</taxon>
        <taxon>Arachnida</taxon>
        <taxon>Araneae</taxon>
        <taxon>Araneomorphae</taxon>
        <taxon>Entelegynae</taxon>
        <taxon>Araneoidea</taxon>
        <taxon>Nephilidae</taxon>
        <taxon>Nephila</taxon>
    </lineage>
</organism>
<comment type="caution">
    <text evidence="1">The sequence shown here is derived from an EMBL/GenBank/DDBJ whole genome shotgun (WGS) entry which is preliminary data.</text>
</comment>
<accession>A0A8X6MIZ3</accession>
<dbReference type="Proteomes" id="UP000887013">
    <property type="component" value="Unassembled WGS sequence"/>
</dbReference>
<keyword evidence="2" id="KW-1185">Reference proteome</keyword>
<evidence type="ECO:0000313" key="1">
    <source>
        <dbReference type="EMBL" id="GFS57510.1"/>
    </source>
</evidence>
<proteinExistence type="predicted"/>
<evidence type="ECO:0000313" key="2">
    <source>
        <dbReference type="Proteomes" id="UP000887013"/>
    </source>
</evidence>
<dbReference type="EMBL" id="BMAW01046831">
    <property type="protein sequence ID" value="GFS57510.1"/>
    <property type="molecule type" value="Genomic_DNA"/>
</dbReference>
<name>A0A8X6MIZ3_NEPPI</name>
<dbReference type="AlphaFoldDB" id="A0A8X6MIZ3"/>
<reference evidence="1" key="1">
    <citation type="submission" date="2020-08" db="EMBL/GenBank/DDBJ databases">
        <title>Multicomponent nature underlies the extraordinary mechanical properties of spider dragline silk.</title>
        <authorList>
            <person name="Kono N."/>
            <person name="Nakamura H."/>
            <person name="Mori M."/>
            <person name="Yoshida Y."/>
            <person name="Ohtoshi R."/>
            <person name="Malay A.D."/>
            <person name="Moran D.A.P."/>
            <person name="Tomita M."/>
            <person name="Numata K."/>
            <person name="Arakawa K."/>
        </authorList>
    </citation>
    <scope>NUCLEOTIDE SEQUENCE</scope>
</reference>
<protein>
    <submittedName>
        <fullName evidence="1">Uncharacterized protein</fullName>
    </submittedName>
</protein>